<evidence type="ECO:0000313" key="3">
    <source>
        <dbReference type="Proteomes" id="UP000008021"/>
    </source>
</evidence>
<dbReference type="AlphaFoldDB" id="A0A0E0F995"/>
<dbReference type="GO" id="GO:0016705">
    <property type="term" value="F:oxidoreductase activity, acting on paired donors, with incorporation or reduction of molecular oxygen"/>
    <property type="evidence" value="ECO:0007669"/>
    <property type="project" value="InterPro"/>
</dbReference>
<evidence type="ECO:0000256" key="1">
    <source>
        <dbReference type="SAM" id="Phobius"/>
    </source>
</evidence>
<protein>
    <submittedName>
        <fullName evidence="2">Uncharacterized protein</fullName>
    </submittedName>
</protein>
<name>A0A0E0F995_9ORYZ</name>
<keyword evidence="1" id="KW-0472">Membrane</keyword>
<keyword evidence="1" id="KW-1133">Transmembrane helix</keyword>
<dbReference type="GO" id="GO:0004497">
    <property type="term" value="F:monooxygenase activity"/>
    <property type="evidence" value="ECO:0007669"/>
    <property type="project" value="InterPro"/>
</dbReference>
<keyword evidence="1" id="KW-0812">Transmembrane</keyword>
<dbReference type="InterPro" id="IPR036396">
    <property type="entry name" value="Cyt_P450_sf"/>
</dbReference>
<reference evidence="2" key="1">
    <citation type="submission" date="2015-04" db="UniProtKB">
        <authorList>
            <consortium name="EnsemblPlants"/>
        </authorList>
    </citation>
    <scope>IDENTIFICATION</scope>
</reference>
<dbReference type="HOGENOM" id="CLU_1889052_0_0_1"/>
<feature type="transmembrane region" description="Helical" evidence="1">
    <location>
        <begin position="33"/>
        <end position="50"/>
    </location>
</feature>
<dbReference type="SUPFAM" id="SSF48264">
    <property type="entry name" value="Cytochrome P450"/>
    <property type="match status" value="1"/>
</dbReference>
<dbReference type="GO" id="GO:0005506">
    <property type="term" value="F:iron ion binding"/>
    <property type="evidence" value="ECO:0007669"/>
    <property type="project" value="InterPro"/>
</dbReference>
<dbReference type="Proteomes" id="UP000008021">
    <property type="component" value="Chromosome 12"/>
</dbReference>
<dbReference type="GO" id="GO:0020037">
    <property type="term" value="F:heme binding"/>
    <property type="evidence" value="ECO:0007669"/>
    <property type="project" value="InterPro"/>
</dbReference>
<reference evidence="2" key="2">
    <citation type="submission" date="2018-05" db="EMBL/GenBank/DDBJ databases">
        <title>OmerRS3 (Oryza meridionalis Reference Sequence Version 3).</title>
        <authorList>
            <person name="Zhang J."/>
            <person name="Kudrna D."/>
            <person name="Lee S."/>
            <person name="Talag J."/>
            <person name="Welchert J."/>
            <person name="Wing R.A."/>
        </authorList>
    </citation>
    <scope>NUCLEOTIDE SEQUENCE [LARGE SCALE GENOMIC DNA]</scope>
    <source>
        <strain evidence="2">cv. OR44</strain>
    </source>
</reference>
<proteinExistence type="predicted"/>
<keyword evidence="3" id="KW-1185">Reference proteome</keyword>
<evidence type="ECO:0000313" key="2">
    <source>
        <dbReference type="EnsemblPlants" id="OMERI12G00940.1"/>
    </source>
</evidence>
<sequence length="135" mass="15064">MARHTANTPSCLHPTGQHVGNQLATKSINAKGLYYNSMFFLLPPILYMSYHLTRNFTEKKLAYNPWPQGAPAARSPPGPYCFLDWTTELIVGSPEMTVLSFLIAGRETTASGLSWFFWLLSSRPHVVRGNMTDSA</sequence>
<dbReference type="EnsemblPlants" id="OMERI12G00940.1">
    <property type="protein sequence ID" value="OMERI12G00940.1"/>
    <property type="gene ID" value="OMERI12G00940"/>
</dbReference>
<dbReference type="Gene3D" id="1.10.630.10">
    <property type="entry name" value="Cytochrome P450"/>
    <property type="match status" value="1"/>
</dbReference>
<dbReference type="STRING" id="40149.A0A0E0F995"/>
<dbReference type="Gramene" id="OMERI12G00940.1">
    <property type="protein sequence ID" value="OMERI12G00940.1"/>
    <property type="gene ID" value="OMERI12G00940"/>
</dbReference>
<accession>A0A0E0F995</accession>
<organism evidence="2">
    <name type="scientific">Oryza meridionalis</name>
    <dbReference type="NCBI Taxonomy" id="40149"/>
    <lineage>
        <taxon>Eukaryota</taxon>
        <taxon>Viridiplantae</taxon>
        <taxon>Streptophyta</taxon>
        <taxon>Embryophyta</taxon>
        <taxon>Tracheophyta</taxon>
        <taxon>Spermatophyta</taxon>
        <taxon>Magnoliopsida</taxon>
        <taxon>Liliopsida</taxon>
        <taxon>Poales</taxon>
        <taxon>Poaceae</taxon>
        <taxon>BOP clade</taxon>
        <taxon>Oryzoideae</taxon>
        <taxon>Oryzeae</taxon>
        <taxon>Oryzinae</taxon>
        <taxon>Oryza</taxon>
    </lineage>
</organism>